<proteinExistence type="predicted"/>
<sequence>MIIGIIQNGHRSKDCVGLTQEQEKKDAEFKFEALKHHVIDRYMIFQQIWLLIRENKNNIQRSLNKIAEIFVEIQENTKKTNVGQSERDIQYAEFQSKIKDHMKLQMQSMKHMLLLKICIAVKIQQSLIKIMKVILVYCESTGLLFQPILTMMIQLSSKSDSDTAKKFFCCRPIQKFKLQKVKEMMNQLKNNKVSISNNSQSDQRQNLEQAIQNYQSIIEESEGKVEYYAAEVKRNQINLEGQDQSCRQQQDIYQLETQSRVQSQDLISRISDHIQDKIVTLKNLLEKDFSQIHYLNIQHKIKQIIIYLNFYSLSQFQQSFSIIQNVSQKNKKINIFTYTKEQIIMILF</sequence>
<dbReference type="AlphaFoldDB" id="A0A8S1Q7U9"/>
<dbReference type="Proteomes" id="UP000692954">
    <property type="component" value="Unassembled WGS sequence"/>
</dbReference>
<keyword evidence="1" id="KW-0175">Coiled coil</keyword>
<evidence type="ECO:0000313" key="3">
    <source>
        <dbReference type="Proteomes" id="UP000692954"/>
    </source>
</evidence>
<protein>
    <submittedName>
        <fullName evidence="2">Uncharacterized protein</fullName>
    </submittedName>
</protein>
<evidence type="ECO:0000256" key="1">
    <source>
        <dbReference type="SAM" id="Coils"/>
    </source>
</evidence>
<accession>A0A8S1Q7U9</accession>
<keyword evidence="3" id="KW-1185">Reference proteome</keyword>
<comment type="caution">
    <text evidence="2">The sequence shown here is derived from an EMBL/GenBank/DDBJ whole genome shotgun (WGS) entry which is preliminary data.</text>
</comment>
<reference evidence="2" key="1">
    <citation type="submission" date="2021-01" db="EMBL/GenBank/DDBJ databases">
        <authorList>
            <consortium name="Genoscope - CEA"/>
            <person name="William W."/>
        </authorList>
    </citation>
    <scope>NUCLEOTIDE SEQUENCE</scope>
</reference>
<gene>
    <name evidence="2" type="ORF">PSON_ATCC_30995.1.T0990011</name>
</gene>
<name>A0A8S1Q7U9_9CILI</name>
<dbReference type="EMBL" id="CAJJDN010000099">
    <property type="protein sequence ID" value="CAD8111706.1"/>
    <property type="molecule type" value="Genomic_DNA"/>
</dbReference>
<organism evidence="2 3">
    <name type="scientific">Paramecium sonneborni</name>
    <dbReference type="NCBI Taxonomy" id="65129"/>
    <lineage>
        <taxon>Eukaryota</taxon>
        <taxon>Sar</taxon>
        <taxon>Alveolata</taxon>
        <taxon>Ciliophora</taxon>
        <taxon>Intramacronucleata</taxon>
        <taxon>Oligohymenophorea</taxon>
        <taxon>Peniculida</taxon>
        <taxon>Parameciidae</taxon>
        <taxon>Paramecium</taxon>
    </lineage>
</organism>
<evidence type="ECO:0000313" key="2">
    <source>
        <dbReference type="EMBL" id="CAD8111706.1"/>
    </source>
</evidence>
<feature type="coiled-coil region" evidence="1">
    <location>
        <begin position="178"/>
        <end position="224"/>
    </location>
</feature>